<keyword evidence="4 5" id="KW-0720">Serine protease</keyword>
<dbReference type="InterPro" id="IPR000209">
    <property type="entry name" value="Peptidase_S8/S53_dom"/>
</dbReference>
<dbReference type="GO" id="GO:0004252">
    <property type="term" value="F:serine-type endopeptidase activity"/>
    <property type="evidence" value="ECO:0007669"/>
    <property type="project" value="UniProtKB-UniRule"/>
</dbReference>
<keyword evidence="7" id="KW-0732">Signal</keyword>
<proteinExistence type="inferred from homology"/>
<dbReference type="Pfam" id="PF00082">
    <property type="entry name" value="Peptidase_S8"/>
    <property type="match status" value="1"/>
</dbReference>
<accession>A0A315ENX1</accession>
<dbReference type="InterPro" id="IPR050131">
    <property type="entry name" value="Peptidase_S8_subtilisin-like"/>
</dbReference>
<feature type="active site" description="Charge relay system" evidence="5">
    <location>
        <position position="115"/>
    </location>
</feature>
<dbReference type="PANTHER" id="PTHR43806:SF11">
    <property type="entry name" value="CEREVISIN-RELATED"/>
    <property type="match status" value="1"/>
</dbReference>
<evidence type="ECO:0000313" key="10">
    <source>
        <dbReference type="Proteomes" id="UP000251341"/>
    </source>
</evidence>
<evidence type="ECO:0000259" key="8">
    <source>
        <dbReference type="Pfam" id="PF00082"/>
    </source>
</evidence>
<dbReference type="InterPro" id="IPR023828">
    <property type="entry name" value="Peptidase_S8_Ser-AS"/>
</dbReference>
<dbReference type="RefSeq" id="WP_108359946.1">
    <property type="nucleotide sequence ID" value="NZ_NESP01000001.1"/>
</dbReference>
<evidence type="ECO:0000256" key="3">
    <source>
        <dbReference type="ARBA" id="ARBA00022801"/>
    </source>
</evidence>
<comment type="similarity">
    <text evidence="1 5 6">Belongs to the peptidase S8 family.</text>
</comment>
<evidence type="ECO:0000256" key="6">
    <source>
        <dbReference type="RuleBase" id="RU003355"/>
    </source>
</evidence>
<comment type="caution">
    <text evidence="9">The sequence shown here is derived from an EMBL/GenBank/DDBJ whole genome shotgun (WGS) entry which is preliminary data.</text>
</comment>
<evidence type="ECO:0000256" key="5">
    <source>
        <dbReference type="PROSITE-ProRule" id="PRU01240"/>
    </source>
</evidence>
<feature type="domain" description="Peptidase S8/S53" evidence="8">
    <location>
        <begin position="53"/>
        <end position="325"/>
    </location>
</feature>
<feature type="active site" description="Charge relay system" evidence="5">
    <location>
        <position position="59"/>
    </location>
</feature>
<evidence type="ECO:0000313" key="9">
    <source>
        <dbReference type="EMBL" id="PUE58445.1"/>
    </source>
</evidence>
<dbReference type="PROSITE" id="PS00137">
    <property type="entry name" value="SUBTILASE_HIS"/>
    <property type="match status" value="1"/>
</dbReference>
<keyword evidence="10" id="KW-1185">Reference proteome</keyword>
<dbReference type="EMBL" id="NESP01000001">
    <property type="protein sequence ID" value="PUE58445.1"/>
    <property type="molecule type" value="Genomic_DNA"/>
</dbReference>
<evidence type="ECO:0000256" key="1">
    <source>
        <dbReference type="ARBA" id="ARBA00011073"/>
    </source>
</evidence>
<dbReference type="PRINTS" id="PR00723">
    <property type="entry name" value="SUBTILISIN"/>
</dbReference>
<sequence length="359" mass="37920">MLLRRLFSAALLIAAFSTRAAQDLPWHLGALDSKASAPSAIGTNKIPPGPHPIVVAVIDSGILASHPSLSGQLLPGYDMLSAPNNLRGGRSADFSPDERDARCGQRLISGAFRTHGTEVASLIASNGIYGAYGVNPSAKILPIRLFGACNMSRMDLLDAIAWAAGLSVTGVPDNPNPAKIINMSIAGGLSVCGSDLQRLINRVIEKKVFVVAAAGNNFHKPLPEPANCDGVISVGALDAENHIEVYSALDPRTVLYAPGGGKHLSSEAYWAVNKLMVATYDLDFLGKETSTALERGVGTSFAAPVVAGFISLWLSYNPNKQPSDLYRELPKFLRQVEPLSKCAECVPKGLTANAGIRQP</sequence>
<feature type="chain" id="PRO_5016395338" description="Peptidase S8/S53 domain-containing protein" evidence="7">
    <location>
        <begin position="21"/>
        <end position="359"/>
    </location>
</feature>
<reference evidence="9 10" key="1">
    <citation type="submission" date="2017-04" db="EMBL/GenBank/DDBJ databases">
        <title>Unexpected and diverse lifestyles within the genus Limnohabitans.</title>
        <authorList>
            <person name="Kasalicky V."/>
            <person name="Mehrshad M."/>
            <person name="Andrei S.-A."/>
            <person name="Salcher M."/>
            <person name="Kratochvilova H."/>
            <person name="Simek K."/>
            <person name="Ghai R."/>
        </authorList>
    </citation>
    <scope>NUCLEOTIDE SEQUENCE [LARGE SCALE GENOMIC DNA]</scope>
    <source>
        <strain evidence="9 10">MWH-C5</strain>
    </source>
</reference>
<dbReference type="PROSITE" id="PS00136">
    <property type="entry name" value="SUBTILASE_ASP"/>
    <property type="match status" value="1"/>
</dbReference>
<keyword evidence="2 5" id="KW-0645">Protease</keyword>
<dbReference type="InterPro" id="IPR022398">
    <property type="entry name" value="Peptidase_S8_His-AS"/>
</dbReference>
<evidence type="ECO:0000256" key="4">
    <source>
        <dbReference type="ARBA" id="ARBA00022825"/>
    </source>
</evidence>
<dbReference type="AlphaFoldDB" id="A0A315ENX1"/>
<dbReference type="PROSITE" id="PS51892">
    <property type="entry name" value="SUBTILASE"/>
    <property type="match status" value="1"/>
</dbReference>
<name>A0A315ENX1_9BURK</name>
<dbReference type="SUPFAM" id="SSF52743">
    <property type="entry name" value="Subtilisin-like"/>
    <property type="match status" value="1"/>
</dbReference>
<dbReference type="Proteomes" id="UP000251341">
    <property type="component" value="Unassembled WGS sequence"/>
</dbReference>
<gene>
    <name evidence="9" type="ORF">B9Z44_01830</name>
</gene>
<dbReference type="PANTHER" id="PTHR43806">
    <property type="entry name" value="PEPTIDASE S8"/>
    <property type="match status" value="1"/>
</dbReference>
<dbReference type="PROSITE" id="PS00138">
    <property type="entry name" value="SUBTILASE_SER"/>
    <property type="match status" value="1"/>
</dbReference>
<dbReference type="InterPro" id="IPR036852">
    <property type="entry name" value="Peptidase_S8/S53_dom_sf"/>
</dbReference>
<dbReference type="InterPro" id="IPR023827">
    <property type="entry name" value="Peptidase_S8_Asp-AS"/>
</dbReference>
<dbReference type="GO" id="GO:0006508">
    <property type="term" value="P:proteolysis"/>
    <property type="evidence" value="ECO:0007669"/>
    <property type="project" value="UniProtKB-KW"/>
</dbReference>
<feature type="signal peptide" evidence="7">
    <location>
        <begin position="1"/>
        <end position="20"/>
    </location>
</feature>
<dbReference type="InterPro" id="IPR015500">
    <property type="entry name" value="Peptidase_S8_subtilisin-rel"/>
</dbReference>
<keyword evidence="3 5" id="KW-0378">Hydrolase</keyword>
<evidence type="ECO:0000256" key="7">
    <source>
        <dbReference type="SAM" id="SignalP"/>
    </source>
</evidence>
<protein>
    <recommendedName>
        <fullName evidence="8">Peptidase S8/S53 domain-containing protein</fullName>
    </recommendedName>
</protein>
<feature type="active site" description="Charge relay system" evidence="5">
    <location>
        <position position="300"/>
    </location>
</feature>
<organism evidence="9 10">
    <name type="scientific">Limnohabitans curvus</name>
    <dbReference type="NCBI Taxonomy" id="323423"/>
    <lineage>
        <taxon>Bacteria</taxon>
        <taxon>Pseudomonadati</taxon>
        <taxon>Pseudomonadota</taxon>
        <taxon>Betaproteobacteria</taxon>
        <taxon>Burkholderiales</taxon>
        <taxon>Comamonadaceae</taxon>
        <taxon>Limnohabitans</taxon>
    </lineage>
</organism>
<dbReference type="Gene3D" id="3.40.50.200">
    <property type="entry name" value="Peptidase S8/S53 domain"/>
    <property type="match status" value="1"/>
</dbReference>
<evidence type="ECO:0000256" key="2">
    <source>
        <dbReference type="ARBA" id="ARBA00022670"/>
    </source>
</evidence>